<accession>A0A250XA45</accession>
<gene>
    <name evidence="1" type="ORF">CEUSTIGMA_g7374.t1</name>
</gene>
<dbReference type="PANTHER" id="PTHR46313:SF1">
    <property type="entry name" value="FAD_NAD(P)-BINDING OXIDOREDUCTASE FAMILY PROTEIN"/>
    <property type="match status" value="1"/>
</dbReference>
<protein>
    <recommendedName>
        <fullName evidence="3">Amine oxidase domain-containing protein</fullName>
    </recommendedName>
</protein>
<dbReference type="SUPFAM" id="SSF51905">
    <property type="entry name" value="FAD/NAD(P)-binding domain"/>
    <property type="match status" value="1"/>
</dbReference>
<dbReference type="InterPro" id="IPR036188">
    <property type="entry name" value="FAD/NAD-bd_sf"/>
</dbReference>
<dbReference type="EMBL" id="BEGY01000047">
    <property type="protein sequence ID" value="GAX79934.1"/>
    <property type="molecule type" value="Genomic_DNA"/>
</dbReference>
<proteinExistence type="predicted"/>
<name>A0A250XA45_9CHLO</name>
<dbReference type="PANTHER" id="PTHR46313">
    <property type="match status" value="1"/>
</dbReference>
<dbReference type="AlphaFoldDB" id="A0A250XA45"/>
<dbReference type="Proteomes" id="UP000232323">
    <property type="component" value="Unassembled WGS sequence"/>
</dbReference>
<dbReference type="GO" id="GO:0016116">
    <property type="term" value="P:carotenoid metabolic process"/>
    <property type="evidence" value="ECO:0007669"/>
    <property type="project" value="InterPro"/>
</dbReference>
<evidence type="ECO:0008006" key="3">
    <source>
        <dbReference type="Google" id="ProtNLM"/>
    </source>
</evidence>
<keyword evidence="2" id="KW-1185">Reference proteome</keyword>
<evidence type="ECO:0000313" key="2">
    <source>
        <dbReference type="Proteomes" id="UP000232323"/>
    </source>
</evidence>
<reference evidence="1 2" key="1">
    <citation type="submission" date="2017-08" db="EMBL/GenBank/DDBJ databases">
        <title>Acidophilic green algal genome provides insights into adaptation to an acidic environment.</title>
        <authorList>
            <person name="Hirooka S."/>
            <person name="Hirose Y."/>
            <person name="Kanesaki Y."/>
            <person name="Higuchi S."/>
            <person name="Fujiwara T."/>
            <person name="Onuma R."/>
            <person name="Era A."/>
            <person name="Ohbayashi R."/>
            <person name="Uzuka A."/>
            <person name="Nozaki H."/>
            <person name="Yoshikawa H."/>
            <person name="Miyagishima S.Y."/>
        </authorList>
    </citation>
    <scope>NUCLEOTIDE SEQUENCE [LARGE SCALE GENOMIC DNA]</scope>
    <source>
        <strain evidence="1 2">NIES-2499</strain>
    </source>
</reference>
<organism evidence="1 2">
    <name type="scientific">Chlamydomonas eustigma</name>
    <dbReference type="NCBI Taxonomy" id="1157962"/>
    <lineage>
        <taxon>Eukaryota</taxon>
        <taxon>Viridiplantae</taxon>
        <taxon>Chlorophyta</taxon>
        <taxon>core chlorophytes</taxon>
        <taxon>Chlorophyceae</taxon>
        <taxon>CS clade</taxon>
        <taxon>Chlamydomonadales</taxon>
        <taxon>Chlamydomonadaceae</taxon>
        <taxon>Chlamydomonas</taxon>
    </lineage>
</organism>
<dbReference type="InterPro" id="IPR045892">
    <property type="entry name" value="CrtISO-like"/>
</dbReference>
<dbReference type="OrthoDB" id="7777654at2759"/>
<sequence>MEMLRPSLLAGLPDDLELHHIVVNSWDQGVDAPQNVVLISIASVKDPSLAPEGKHCLHAYLPATEPYELWKGLDRKSPEYQALKEQRSQVLWRAVEKVIPDIRQRAEMSFVGTPLTQERYLRRSRGTYGPAIKAGEGLFPGPATPIKGLYCCGDSTFPGIGLPAVAASGAICANTLVPLSQHLALLDELGL</sequence>
<evidence type="ECO:0000313" key="1">
    <source>
        <dbReference type="EMBL" id="GAX79934.1"/>
    </source>
</evidence>
<dbReference type="STRING" id="1157962.A0A250XA45"/>
<comment type="caution">
    <text evidence="1">The sequence shown here is derived from an EMBL/GenBank/DDBJ whole genome shotgun (WGS) entry which is preliminary data.</text>
</comment>